<dbReference type="InterPro" id="IPR039422">
    <property type="entry name" value="MarR/SlyA-like"/>
</dbReference>
<dbReference type="InterPro" id="IPR036390">
    <property type="entry name" value="WH_DNA-bd_sf"/>
</dbReference>
<evidence type="ECO:0000313" key="2">
    <source>
        <dbReference type="EMBL" id="ROS44273.1"/>
    </source>
</evidence>
<dbReference type="InterPro" id="IPR036388">
    <property type="entry name" value="WH-like_DNA-bd_sf"/>
</dbReference>
<feature type="domain" description="HTH marR-type" evidence="1">
    <location>
        <begin position="29"/>
        <end position="165"/>
    </location>
</feature>
<dbReference type="GO" id="GO:0006950">
    <property type="term" value="P:response to stress"/>
    <property type="evidence" value="ECO:0007669"/>
    <property type="project" value="TreeGrafter"/>
</dbReference>
<dbReference type="CDD" id="cd00090">
    <property type="entry name" value="HTH_ARSR"/>
    <property type="match status" value="1"/>
</dbReference>
<dbReference type="Proteomes" id="UP000274843">
    <property type="component" value="Unassembled WGS sequence"/>
</dbReference>
<sequence length="184" mass="20062">MCQLADNMVGRGRLCEDVVVGAEDLTAAGDAVTRLVLTTFRANGDFLATGDRLTAEQELTAALWQVLGAISLADRPLTVAQIARRMGLSRQSVHASVRRLARRGLVEFAPNEDHRRSPLVRRTDAGATAYETVDRKRVAWANRLGESIPLADLETAARVLDELCRRLEEGPERVQATESPDSAA</sequence>
<proteinExistence type="predicted"/>
<dbReference type="AlphaFoldDB" id="A0A3N2H5T5"/>
<organism evidence="2 3">
    <name type="scientific">Amycolatopsis thermoflava</name>
    <dbReference type="NCBI Taxonomy" id="84480"/>
    <lineage>
        <taxon>Bacteria</taxon>
        <taxon>Bacillati</taxon>
        <taxon>Actinomycetota</taxon>
        <taxon>Actinomycetes</taxon>
        <taxon>Pseudonocardiales</taxon>
        <taxon>Pseudonocardiaceae</taxon>
        <taxon>Amycolatopsis</taxon>
        <taxon>Amycolatopsis methanolica group</taxon>
    </lineage>
</organism>
<dbReference type="PANTHER" id="PTHR33164:SF99">
    <property type="entry name" value="MARR FAMILY REGULATORY PROTEIN"/>
    <property type="match status" value="1"/>
</dbReference>
<dbReference type="GO" id="GO:0003700">
    <property type="term" value="F:DNA-binding transcription factor activity"/>
    <property type="evidence" value="ECO:0007669"/>
    <property type="project" value="InterPro"/>
</dbReference>
<keyword evidence="3" id="KW-1185">Reference proteome</keyword>
<name>A0A3N2H5T5_9PSEU</name>
<dbReference type="PROSITE" id="PS50995">
    <property type="entry name" value="HTH_MARR_2"/>
    <property type="match status" value="1"/>
</dbReference>
<evidence type="ECO:0000259" key="1">
    <source>
        <dbReference type="PROSITE" id="PS50995"/>
    </source>
</evidence>
<dbReference type="Gene3D" id="1.10.10.10">
    <property type="entry name" value="Winged helix-like DNA-binding domain superfamily/Winged helix DNA-binding domain"/>
    <property type="match status" value="1"/>
</dbReference>
<dbReference type="InterPro" id="IPR000835">
    <property type="entry name" value="HTH_MarR-typ"/>
</dbReference>
<gene>
    <name evidence="2" type="ORF">EDD35_6708</name>
</gene>
<reference evidence="2 3" key="1">
    <citation type="submission" date="2018-11" db="EMBL/GenBank/DDBJ databases">
        <title>Sequencing the genomes of 1000 actinobacteria strains.</title>
        <authorList>
            <person name="Klenk H.-P."/>
        </authorList>
    </citation>
    <scope>NUCLEOTIDE SEQUENCE [LARGE SCALE GENOMIC DNA]</scope>
    <source>
        <strain evidence="2 3">DSM 44348</strain>
    </source>
</reference>
<dbReference type="EMBL" id="RKHY01000001">
    <property type="protein sequence ID" value="ROS44273.1"/>
    <property type="molecule type" value="Genomic_DNA"/>
</dbReference>
<dbReference type="SMART" id="SM00347">
    <property type="entry name" value="HTH_MARR"/>
    <property type="match status" value="1"/>
</dbReference>
<dbReference type="Pfam" id="PF12802">
    <property type="entry name" value="MarR_2"/>
    <property type="match status" value="1"/>
</dbReference>
<dbReference type="PANTHER" id="PTHR33164">
    <property type="entry name" value="TRANSCRIPTIONAL REGULATOR, MARR FAMILY"/>
    <property type="match status" value="1"/>
</dbReference>
<accession>A0A3N2H5T5</accession>
<dbReference type="InterPro" id="IPR011991">
    <property type="entry name" value="ArsR-like_HTH"/>
</dbReference>
<dbReference type="GO" id="GO:0003677">
    <property type="term" value="F:DNA binding"/>
    <property type="evidence" value="ECO:0007669"/>
    <property type="project" value="UniProtKB-KW"/>
</dbReference>
<dbReference type="SUPFAM" id="SSF46785">
    <property type="entry name" value="Winged helix' DNA-binding domain"/>
    <property type="match status" value="1"/>
</dbReference>
<evidence type="ECO:0000313" key="3">
    <source>
        <dbReference type="Proteomes" id="UP000274843"/>
    </source>
</evidence>
<protein>
    <submittedName>
        <fullName evidence="2">DNA-binding MarR family transcriptional regulator</fullName>
    </submittedName>
</protein>
<comment type="caution">
    <text evidence="2">The sequence shown here is derived from an EMBL/GenBank/DDBJ whole genome shotgun (WGS) entry which is preliminary data.</text>
</comment>
<keyword evidence="2" id="KW-0238">DNA-binding</keyword>